<sequence length="261" mass="27635">MACLSGRTALITGAANGIGACIARRYAQEGAVLALVDVDQEGLERIRKELEEIGTRVAVALCNVADPKEVDRAVSELVDVVGPIDILVNNAGGSGPHPCLNIDDISEDVWDYVMNLNLKSAFLFSRRVAPAMREKGYGRIINMSSTLRDGMAGPLKTVNARLPYATAKSALVGFTRQLAKDLGPYGITVNALAPGLIHADPEARIAKKYRSLSESEQRKMTADIPVGRPGTGEEVADAALFFASSGSSYVSGDLMQVSGAL</sequence>
<organism evidence="3 4">
    <name type="scientific">Pollutimonas thiosulfatoxidans</name>
    <dbReference type="NCBI Taxonomy" id="2028345"/>
    <lineage>
        <taxon>Bacteria</taxon>
        <taxon>Pseudomonadati</taxon>
        <taxon>Pseudomonadota</taxon>
        <taxon>Betaproteobacteria</taxon>
        <taxon>Burkholderiales</taxon>
        <taxon>Alcaligenaceae</taxon>
        <taxon>Pollutimonas</taxon>
    </lineage>
</organism>
<dbReference type="AlphaFoldDB" id="A0A410GEM4"/>
<evidence type="ECO:0000256" key="1">
    <source>
        <dbReference type="ARBA" id="ARBA00006484"/>
    </source>
</evidence>
<keyword evidence="2" id="KW-0560">Oxidoreductase</keyword>
<reference evidence="3 4" key="1">
    <citation type="submission" date="2017-08" db="EMBL/GenBank/DDBJ databases">
        <authorList>
            <person name="Park S.-J."/>
            <person name="Kim H."/>
        </authorList>
    </citation>
    <scope>NUCLEOTIDE SEQUENCE [LARGE SCALE GENOMIC DNA]</scope>
    <source>
        <strain evidence="4">ye3</strain>
    </source>
</reference>
<comment type="similarity">
    <text evidence="1">Belongs to the short-chain dehydrogenases/reductases (SDR) family.</text>
</comment>
<dbReference type="PANTHER" id="PTHR42760">
    <property type="entry name" value="SHORT-CHAIN DEHYDROGENASES/REDUCTASES FAMILY MEMBER"/>
    <property type="match status" value="1"/>
</dbReference>
<dbReference type="EMBL" id="CP022987">
    <property type="protein sequence ID" value="QAA94744.1"/>
    <property type="molecule type" value="Genomic_DNA"/>
</dbReference>
<dbReference type="PANTHER" id="PTHR42760:SF133">
    <property type="entry name" value="3-OXOACYL-[ACYL-CARRIER-PROTEIN] REDUCTASE"/>
    <property type="match status" value="1"/>
</dbReference>
<dbReference type="KEGG" id="pus:CKA81_13490"/>
<dbReference type="Gene3D" id="3.40.50.720">
    <property type="entry name" value="NAD(P)-binding Rossmann-like Domain"/>
    <property type="match status" value="1"/>
</dbReference>
<keyword evidence="4" id="KW-1185">Reference proteome</keyword>
<accession>A0A410GEM4</accession>
<gene>
    <name evidence="3" type="ORF">CKA81_13490</name>
</gene>
<evidence type="ECO:0008006" key="5">
    <source>
        <dbReference type="Google" id="ProtNLM"/>
    </source>
</evidence>
<protein>
    <recommendedName>
        <fullName evidence="5">Short-chain dehydrogenase</fullName>
    </recommendedName>
</protein>
<dbReference type="InterPro" id="IPR002347">
    <property type="entry name" value="SDR_fam"/>
</dbReference>
<evidence type="ECO:0000256" key="2">
    <source>
        <dbReference type="ARBA" id="ARBA00023002"/>
    </source>
</evidence>
<evidence type="ECO:0000313" key="3">
    <source>
        <dbReference type="EMBL" id="QAA94744.1"/>
    </source>
</evidence>
<dbReference type="InterPro" id="IPR036291">
    <property type="entry name" value="NAD(P)-bd_dom_sf"/>
</dbReference>
<dbReference type="Pfam" id="PF13561">
    <property type="entry name" value="adh_short_C2"/>
    <property type="match status" value="1"/>
</dbReference>
<proteinExistence type="inferred from homology"/>
<dbReference type="Proteomes" id="UP000283474">
    <property type="component" value="Chromosome"/>
</dbReference>
<dbReference type="SUPFAM" id="SSF51735">
    <property type="entry name" value="NAD(P)-binding Rossmann-fold domains"/>
    <property type="match status" value="1"/>
</dbReference>
<name>A0A410GEM4_9BURK</name>
<dbReference type="GO" id="GO:0016616">
    <property type="term" value="F:oxidoreductase activity, acting on the CH-OH group of donors, NAD or NADP as acceptor"/>
    <property type="evidence" value="ECO:0007669"/>
    <property type="project" value="TreeGrafter"/>
</dbReference>
<dbReference type="PRINTS" id="PR00080">
    <property type="entry name" value="SDRFAMILY"/>
</dbReference>
<dbReference type="FunFam" id="3.40.50.720:FF:000084">
    <property type="entry name" value="Short-chain dehydrogenase reductase"/>
    <property type="match status" value="1"/>
</dbReference>
<dbReference type="PROSITE" id="PS51257">
    <property type="entry name" value="PROKAR_LIPOPROTEIN"/>
    <property type="match status" value="1"/>
</dbReference>
<dbReference type="RefSeq" id="WP_128355738.1">
    <property type="nucleotide sequence ID" value="NZ_CP022987.1"/>
</dbReference>
<evidence type="ECO:0000313" key="4">
    <source>
        <dbReference type="Proteomes" id="UP000283474"/>
    </source>
</evidence>
<dbReference type="PRINTS" id="PR00081">
    <property type="entry name" value="GDHRDH"/>
</dbReference>
<dbReference type="OrthoDB" id="9178657at2"/>